<feature type="transmembrane region" description="Helical" evidence="2">
    <location>
        <begin position="191"/>
        <end position="215"/>
    </location>
</feature>
<sequence>MYKVFYPEEIEEQNPADLVMLRANGLLNNENSYHLLLDNCEHFATYCKTGSHKCNQIFQCKVSMRTWFARFLVAFLHIAVAVFFSETIELLAPNTNKDWIGATVLISFECLCFLLTVWITYKYDTKSEAFKKGKSSQCSKAFRRVILRSALQSSVIVLCVVALSVFLGRAIADLRGQNWSVLKRVLIEIGLGVLGGILGNMLGFISFNFILFPCWRTKIPSDEEKQEINAPAEETRGAKSVDGNDQEEHESTPQLSSEL</sequence>
<protein>
    <recommendedName>
        <fullName evidence="3">LRAT domain-containing protein</fullName>
    </recommendedName>
</protein>
<dbReference type="InterPro" id="IPR007053">
    <property type="entry name" value="LRAT_dom"/>
</dbReference>
<name>A0A9Q1B965_HOLLE</name>
<feature type="transmembrane region" description="Helical" evidence="2">
    <location>
        <begin position="99"/>
        <end position="121"/>
    </location>
</feature>
<dbReference type="OrthoDB" id="421951at2759"/>
<organism evidence="4 5">
    <name type="scientific">Holothuria leucospilota</name>
    <name type="common">Black long sea cucumber</name>
    <name type="synonym">Mertensiothuria leucospilota</name>
    <dbReference type="NCBI Taxonomy" id="206669"/>
    <lineage>
        <taxon>Eukaryota</taxon>
        <taxon>Metazoa</taxon>
        <taxon>Echinodermata</taxon>
        <taxon>Eleutherozoa</taxon>
        <taxon>Echinozoa</taxon>
        <taxon>Holothuroidea</taxon>
        <taxon>Aspidochirotacea</taxon>
        <taxon>Aspidochirotida</taxon>
        <taxon>Holothuriidae</taxon>
        <taxon>Holothuria</taxon>
    </lineage>
</organism>
<feature type="transmembrane region" description="Helical" evidence="2">
    <location>
        <begin position="150"/>
        <end position="171"/>
    </location>
</feature>
<keyword evidence="5" id="KW-1185">Reference proteome</keyword>
<dbReference type="Proteomes" id="UP001152320">
    <property type="component" value="Unassembled WGS sequence"/>
</dbReference>
<dbReference type="AlphaFoldDB" id="A0A9Q1B965"/>
<feature type="region of interest" description="Disordered" evidence="1">
    <location>
        <begin position="223"/>
        <end position="259"/>
    </location>
</feature>
<dbReference type="PROSITE" id="PS51934">
    <property type="entry name" value="LRAT"/>
    <property type="match status" value="1"/>
</dbReference>
<evidence type="ECO:0000256" key="1">
    <source>
        <dbReference type="SAM" id="MobiDB-lite"/>
    </source>
</evidence>
<comment type="caution">
    <text evidence="4">The sequence shown here is derived from an EMBL/GenBank/DDBJ whole genome shotgun (WGS) entry which is preliminary data.</text>
</comment>
<proteinExistence type="predicted"/>
<evidence type="ECO:0000259" key="3">
    <source>
        <dbReference type="PROSITE" id="PS51934"/>
    </source>
</evidence>
<reference evidence="4" key="1">
    <citation type="submission" date="2021-10" db="EMBL/GenBank/DDBJ databases">
        <title>Tropical sea cucumber genome reveals ecological adaptation and Cuvierian tubules defense mechanism.</title>
        <authorList>
            <person name="Chen T."/>
        </authorList>
    </citation>
    <scope>NUCLEOTIDE SEQUENCE</scope>
    <source>
        <strain evidence="4">Nanhai2018</strain>
        <tissue evidence="4">Muscle</tissue>
    </source>
</reference>
<evidence type="ECO:0000256" key="2">
    <source>
        <dbReference type="SAM" id="Phobius"/>
    </source>
</evidence>
<evidence type="ECO:0000313" key="5">
    <source>
        <dbReference type="Proteomes" id="UP001152320"/>
    </source>
</evidence>
<keyword evidence="2" id="KW-0812">Transmembrane</keyword>
<dbReference type="EMBL" id="JAIZAY010000179">
    <property type="protein sequence ID" value="KAJ8018816.1"/>
    <property type="molecule type" value="Genomic_DNA"/>
</dbReference>
<evidence type="ECO:0000313" key="4">
    <source>
        <dbReference type="EMBL" id="KAJ8018816.1"/>
    </source>
</evidence>
<feature type="compositionally biased region" description="Basic and acidic residues" evidence="1">
    <location>
        <begin position="223"/>
        <end position="239"/>
    </location>
</feature>
<keyword evidence="2" id="KW-0472">Membrane</keyword>
<gene>
    <name evidence="4" type="ORF">HOLleu_42988</name>
</gene>
<accession>A0A9Q1B965</accession>
<dbReference type="Gene3D" id="3.90.1720.10">
    <property type="entry name" value="endopeptidase domain like (from Nostoc punctiforme)"/>
    <property type="match status" value="1"/>
</dbReference>
<dbReference type="Pfam" id="PF04970">
    <property type="entry name" value="LRAT"/>
    <property type="match status" value="1"/>
</dbReference>
<feature type="transmembrane region" description="Helical" evidence="2">
    <location>
        <begin position="67"/>
        <end position="84"/>
    </location>
</feature>
<feature type="domain" description="LRAT" evidence="3">
    <location>
        <begin position="1"/>
        <end position="56"/>
    </location>
</feature>
<keyword evidence="2" id="KW-1133">Transmembrane helix</keyword>